<dbReference type="Gene3D" id="3.30.70.20">
    <property type="match status" value="2"/>
</dbReference>
<keyword evidence="4" id="KW-0411">Iron-sulfur</keyword>
<dbReference type="PROSITE" id="PS00198">
    <property type="entry name" value="4FE4S_FER_1"/>
    <property type="match status" value="1"/>
</dbReference>
<keyword evidence="1" id="KW-0004">4Fe-4S</keyword>
<evidence type="ECO:0000256" key="1">
    <source>
        <dbReference type="ARBA" id="ARBA00022485"/>
    </source>
</evidence>
<dbReference type="Pfam" id="PF13247">
    <property type="entry name" value="Fer4_11"/>
    <property type="match status" value="1"/>
</dbReference>
<evidence type="ECO:0000256" key="4">
    <source>
        <dbReference type="ARBA" id="ARBA00023014"/>
    </source>
</evidence>
<dbReference type="InterPro" id="IPR017896">
    <property type="entry name" value="4Fe4S_Fe-S-bd"/>
</dbReference>
<keyword evidence="2" id="KW-0479">Metal-binding</keyword>
<dbReference type="SUPFAM" id="SSF54862">
    <property type="entry name" value="4Fe-4S ferredoxins"/>
    <property type="match status" value="1"/>
</dbReference>
<name>A0A857DD73_9FIRM</name>
<dbReference type="PANTHER" id="PTHR43177:SF3">
    <property type="entry name" value="PROTEIN NRFC HOMOLOG"/>
    <property type="match status" value="1"/>
</dbReference>
<keyword evidence="3" id="KW-0408">Iron</keyword>
<evidence type="ECO:0000256" key="2">
    <source>
        <dbReference type="ARBA" id="ARBA00022723"/>
    </source>
</evidence>
<dbReference type="AlphaFoldDB" id="A0A857DD73"/>
<dbReference type="RefSeq" id="WP_158208021.1">
    <property type="nucleotide sequence ID" value="NZ_CP046996.1"/>
</dbReference>
<sequence length="145" mass="16165">MTTERIFFSPEDCIQCHGCEVACKSWRNVELGVKWRRIERIWLGQYPEIKSTSASIACRHCDDPACMHACPAGSIEKEASKGVVLVNREKCTGCRVCLEACPYSVPQFGIDGRMQKCDLCFSEIEHSLSVPPCVATCPTNALRFS</sequence>
<evidence type="ECO:0000313" key="7">
    <source>
        <dbReference type="Proteomes" id="UP000430508"/>
    </source>
</evidence>
<feature type="domain" description="4Fe-4S ferredoxin-type" evidence="5">
    <location>
        <begin position="4"/>
        <end position="34"/>
    </location>
</feature>
<dbReference type="GO" id="GO:0051539">
    <property type="term" value="F:4 iron, 4 sulfur cluster binding"/>
    <property type="evidence" value="ECO:0007669"/>
    <property type="project" value="UniProtKB-KW"/>
</dbReference>
<accession>A0A857DD73</accession>
<dbReference type="InterPro" id="IPR017900">
    <property type="entry name" value="4Fe4S_Fe_S_CS"/>
</dbReference>
<evidence type="ECO:0000256" key="3">
    <source>
        <dbReference type="ARBA" id="ARBA00023004"/>
    </source>
</evidence>
<proteinExistence type="predicted"/>
<protein>
    <submittedName>
        <fullName evidence="6">4Fe-4S dicluster domain-containing protein</fullName>
    </submittedName>
</protein>
<dbReference type="Proteomes" id="UP000430508">
    <property type="component" value="Chromosome"/>
</dbReference>
<dbReference type="InterPro" id="IPR050954">
    <property type="entry name" value="ET_IronSulfur_Cluster-Binding"/>
</dbReference>
<feature type="domain" description="4Fe-4S ferredoxin-type" evidence="5">
    <location>
        <begin position="82"/>
        <end position="111"/>
    </location>
</feature>
<evidence type="ECO:0000313" key="6">
    <source>
        <dbReference type="EMBL" id="QGZ99179.1"/>
    </source>
</evidence>
<organism evidence="6 7">
    <name type="scientific">Dehalobacter restrictus</name>
    <dbReference type="NCBI Taxonomy" id="55583"/>
    <lineage>
        <taxon>Bacteria</taxon>
        <taxon>Bacillati</taxon>
        <taxon>Bacillota</taxon>
        <taxon>Clostridia</taxon>
        <taxon>Eubacteriales</taxon>
        <taxon>Desulfitobacteriaceae</taxon>
        <taxon>Dehalobacter</taxon>
    </lineage>
</organism>
<dbReference type="EMBL" id="CP046996">
    <property type="protein sequence ID" value="QGZ99179.1"/>
    <property type="molecule type" value="Genomic_DNA"/>
</dbReference>
<reference evidence="6 7" key="1">
    <citation type="submission" date="2019-12" db="EMBL/GenBank/DDBJ databases">
        <title>Sequence classification of anaerobic respiratory reductive dehalogenases: First we see many, then we see few.</title>
        <authorList>
            <person name="Molenda O."/>
            <person name="Puentes Jacome L.A."/>
            <person name="Cao X."/>
            <person name="Nesbo C.L."/>
            <person name="Tang S."/>
            <person name="Morson N."/>
            <person name="Patron J."/>
            <person name="Lomheim L."/>
            <person name="Wishart D.S."/>
            <person name="Edwards E.A."/>
        </authorList>
    </citation>
    <scope>NUCLEOTIDE SEQUENCE [LARGE SCALE GENOMIC DNA]</scope>
    <source>
        <strain evidence="6 7">12DCA</strain>
    </source>
</reference>
<dbReference type="GO" id="GO:0046872">
    <property type="term" value="F:metal ion binding"/>
    <property type="evidence" value="ECO:0007669"/>
    <property type="project" value="UniProtKB-KW"/>
</dbReference>
<evidence type="ECO:0000259" key="5">
    <source>
        <dbReference type="PROSITE" id="PS51379"/>
    </source>
</evidence>
<dbReference type="PANTHER" id="PTHR43177">
    <property type="entry name" value="PROTEIN NRFC"/>
    <property type="match status" value="1"/>
</dbReference>
<dbReference type="Pfam" id="PF12800">
    <property type="entry name" value="Fer4_4"/>
    <property type="match status" value="1"/>
</dbReference>
<gene>
    <name evidence="6" type="ORF">GQ588_00090</name>
</gene>
<dbReference type="PROSITE" id="PS51379">
    <property type="entry name" value="4FE4S_FER_2"/>
    <property type="match status" value="2"/>
</dbReference>